<dbReference type="RefSeq" id="WP_187149889.1">
    <property type="nucleotide sequence ID" value="NZ_LWUJ01000010.1"/>
</dbReference>
<comment type="caution">
    <text evidence="2">The sequence shown here is derived from an EMBL/GenBank/DDBJ whole genome shotgun (WGS) entry which is preliminary data.</text>
</comment>
<evidence type="ECO:0000313" key="3">
    <source>
        <dbReference type="Proteomes" id="UP000077623"/>
    </source>
</evidence>
<gene>
    <name evidence="2" type="ORF">A6V39_01115</name>
</gene>
<feature type="compositionally biased region" description="Basic and acidic residues" evidence="1">
    <location>
        <begin position="104"/>
        <end position="116"/>
    </location>
</feature>
<evidence type="ECO:0000313" key="2">
    <source>
        <dbReference type="EMBL" id="OAL10653.1"/>
    </source>
</evidence>
<feature type="region of interest" description="Disordered" evidence="1">
    <location>
        <begin position="37"/>
        <end position="232"/>
    </location>
</feature>
<protein>
    <submittedName>
        <fullName evidence="2">Uncharacterized protein</fullName>
    </submittedName>
</protein>
<accession>A0A1A9QDV7</accession>
<feature type="compositionally biased region" description="Polar residues" evidence="1">
    <location>
        <begin position="188"/>
        <end position="211"/>
    </location>
</feature>
<organism evidence="2 3">
    <name type="scientific">Candidatus Mycoplasma haematobovis</name>
    <dbReference type="NCBI Taxonomy" id="432608"/>
    <lineage>
        <taxon>Bacteria</taxon>
        <taxon>Bacillati</taxon>
        <taxon>Mycoplasmatota</taxon>
        <taxon>Mollicutes</taxon>
        <taxon>Mycoplasmataceae</taxon>
        <taxon>Mycoplasma</taxon>
    </lineage>
</organism>
<dbReference type="AlphaFoldDB" id="A0A1A9QDV7"/>
<feature type="compositionally biased region" description="Low complexity" evidence="1">
    <location>
        <begin position="143"/>
        <end position="161"/>
    </location>
</feature>
<feature type="compositionally biased region" description="Basic and acidic residues" evidence="1">
    <location>
        <begin position="178"/>
        <end position="187"/>
    </location>
</feature>
<feature type="compositionally biased region" description="Gly residues" evidence="1">
    <location>
        <begin position="93"/>
        <end position="103"/>
    </location>
</feature>
<evidence type="ECO:0000256" key="1">
    <source>
        <dbReference type="SAM" id="MobiDB-lite"/>
    </source>
</evidence>
<dbReference type="EMBL" id="LWUJ01000010">
    <property type="protein sequence ID" value="OAL10653.1"/>
    <property type="molecule type" value="Genomic_DNA"/>
</dbReference>
<keyword evidence="3" id="KW-1185">Reference proteome</keyword>
<dbReference type="Proteomes" id="UP000077623">
    <property type="component" value="Unassembled WGS sequence"/>
</dbReference>
<sequence>MARKITSFLPQLSIAVPIATTGLLIFQEIPDPITSLLSKTADEQKEEGEKSKEGKEGAKGNKKDEADGKGGKGQGKQDGKGDLVYTVKKGDMGAQGAGGSGEGKGQDSEDGPKEPVADEGTPRSSGTDIVNVLGSEGLPSGDTLGNLQGLLNNLSSLTQGSSEGGQNNIQGQEAGDQEEGKQGDRTQDSAGNDNGSGDANQVQNDPSNSAVVGSGSDEDRRETTGIPSSGSRRVWASAFSGFWDGDLTEEFID</sequence>
<reference evidence="3" key="1">
    <citation type="submission" date="2016-04" db="EMBL/GenBank/DDBJ databases">
        <authorList>
            <person name="Quiroz-Castaneda R.E."/>
            <person name="Martinez-Ocampo F."/>
        </authorList>
    </citation>
    <scope>NUCLEOTIDE SEQUENCE [LARGE SCALE GENOMIC DNA]</scope>
    <source>
        <strain evidence="3">INIFAP01</strain>
    </source>
</reference>
<name>A0A1A9QDV7_9MOLU</name>
<dbReference type="STRING" id="432608.A6V39_01115"/>
<proteinExistence type="predicted"/>
<feature type="compositionally biased region" description="Basic and acidic residues" evidence="1">
    <location>
        <begin position="40"/>
        <end position="81"/>
    </location>
</feature>